<dbReference type="InterPro" id="IPR032111">
    <property type="entry name" value="Clostridium_phage_holin"/>
</dbReference>
<reference evidence="2" key="1">
    <citation type="submission" date="2022-08" db="EMBL/GenBank/DDBJ databases">
        <title>Draft genome sequence of Lysinibacillus sp. strain KH24.</title>
        <authorList>
            <person name="Kanbe H."/>
            <person name="Itoh H."/>
        </authorList>
    </citation>
    <scope>NUCLEOTIDE SEQUENCE</scope>
    <source>
        <strain evidence="2">KH24</strain>
    </source>
</reference>
<evidence type="ECO:0000256" key="1">
    <source>
        <dbReference type="SAM" id="Phobius"/>
    </source>
</evidence>
<gene>
    <name evidence="2" type="ORF">LYSBPC_06270</name>
</gene>
<keyword evidence="3" id="KW-1185">Reference proteome</keyword>
<evidence type="ECO:0000313" key="3">
    <source>
        <dbReference type="Proteomes" id="UP001065593"/>
    </source>
</evidence>
<comment type="caution">
    <text evidence="2">The sequence shown here is derived from an EMBL/GenBank/DDBJ whole genome shotgun (WGS) entry which is preliminary data.</text>
</comment>
<proteinExistence type="predicted"/>
<accession>A0ABQ5NGU5</accession>
<dbReference type="Proteomes" id="UP001065593">
    <property type="component" value="Unassembled WGS sequence"/>
</dbReference>
<dbReference type="Pfam" id="PF16079">
    <property type="entry name" value="Phage_holin_5_2"/>
    <property type="match status" value="1"/>
</dbReference>
<organism evidence="2 3">
    <name type="scientific">Lysinibacillus piscis</name>
    <dbReference type="NCBI Taxonomy" id="2518931"/>
    <lineage>
        <taxon>Bacteria</taxon>
        <taxon>Bacillati</taxon>
        <taxon>Bacillota</taxon>
        <taxon>Bacilli</taxon>
        <taxon>Bacillales</taxon>
        <taxon>Bacillaceae</taxon>
        <taxon>Lysinibacillus</taxon>
    </lineage>
</organism>
<protein>
    <recommendedName>
        <fullName evidence="4">Holin</fullName>
    </recommendedName>
</protein>
<keyword evidence="1" id="KW-0472">Membrane</keyword>
<sequence>MNFDLSIFNTTVIPAIIFIIWIVIQVGLPKKYAPVVSLVLGIVAGLIFVGLSPEGFVAGVLLGAAAIGFHSGTKNVIQGGTNNVRK</sequence>
<evidence type="ECO:0000313" key="2">
    <source>
        <dbReference type="EMBL" id="GLC87500.1"/>
    </source>
</evidence>
<dbReference type="EMBL" id="BRZA01000001">
    <property type="protein sequence ID" value="GLC87500.1"/>
    <property type="molecule type" value="Genomic_DNA"/>
</dbReference>
<dbReference type="RefSeq" id="WP_264987222.1">
    <property type="nucleotide sequence ID" value="NZ_BRZA01000001.1"/>
</dbReference>
<keyword evidence="1" id="KW-0812">Transmembrane</keyword>
<feature type="transmembrane region" description="Helical" evidence="1">
    <location>
        <begin position="6"/>
        <end position="24"/>
    </location>
</feature>
<keyword evidence="1" id="KW-1133">Transmembrane helix</keyword>
<name>A0ABQ5NGU5_9BACI</name>
<evidence type="ECO:0008006" key="4">
    <source>
        <dbReference type="Google" id="ProtNLM"/>
    </source>
</evidence>